<evidence type="ECO:0000256" key="1">
    <source>
        <dbReference type="ARBA" id="ARBA00001946"/>
    </source>
</evidence>
<gene>
    <name evidence="7" type="primary">xth</name>
    <name evidence="7" type="ORF">RPMA_11915</name>
</gene>
<dbReference type="InterPro" id="IPR004808">
    <property type="entry name" value="AP_endonuc_1"/>
</dbReference>
<evidence type="ECO:0000313" key="8">
    <source>
        <dbReference type="Proteomes" id="UP000682843"/>
    </source>
</evidence>
<dbReference type="Gene3D" id="3.60.10.10">
    <property type="entry name" value="Endonuclease/exonuclease/phosphatase"/>
    <property type="match status" value="1"/>
</dbReference>
<keyword evidence="4 7" id="KW-0378">Hydrolase</keyword>
<dbReference type="PROSITE" id="PS51435">
    <property type="entry name" value="AP_NUCLEASE_F1_4"/>
    <property type="match status" value="1"/>
</dbReference>
<proteinExistence type="inferred from homology"/>
<dbReference type="PANTHER" id="PTHR43250:SF1">
    <property type="entry name" value="EXODEOXYRIBONUCLEASE III"/>
    <property type="match status" value="1"/>
</dbReference>
<evidence type="ECO:0000256" key="5">
    <source>
        <dbReference type="ARBA" id="ARBA00022842"/>
    </source>
</evidence>
<keyword evidence="8" id="KW-1185">Reference proteome</keyword>
<keyword evidence="5" id="KW-0460">Magnesium</keyword>
<dbReference type="EC" id="3.1.11.2" evidence="7"/>
<dbReference type="CDD" id="cd09086">
    <property type="entry name" value="ExoIII-like_AP-endo"/>
    <property type="match status" value="1"/>
</dbReference>
<dbReference type="PANTHER" id="PTHR43250">
    <property type="entry name" value="EXODEOXYRIBONUCLEASE III"/>
    <property type="match status" value="1"/>
</dbReference>
<dbReference type="InterPro" id="IPR037493">
    <property type="entry name" value="ExoIII-like"/>
</dbReference>
<dbReference type="NCBIfam" id="TIGR00195">
    <property type="entry name" value="exoDNase_III"/>
    <property type="match status" value="1"/>
</dbReference>
<evidence type="ECO:0000256" key="3">
    <source>
        <dbReference type="ARBA" id="ARBA00022723"/>
    </source>
</evidence>
<dbReference type="Proteomes" id="UP000682843">
    <property type="component" value="Chromosome"/>
</dbReference>
<evidence type="ECO:0000256" key="2">
    <source>
        <dbReference type="ARBA" id="ARBA00007092"/>
    </source>
</evidence>
<dbReference type="RefSeq" id="WP_211913002.1">
    <property type="nucleotide sequence ID" value="NZ_CP036498.1"/>
</dbReference>
<feature type="domain" description="Endonuclease/exonuclease/phosphatase" evidence="6">
    <location>
        <begin position="4"/>
        <end position="248"/>
    </location>
</feature>
<dbReference type="SUPFAM" id="SSF56219">
    <property type="entry name" value="DNase I-like"/>
    <property type="match status" value="1"/>
</dbReference>
<organism evidence="7 8">
    <name type="scientific">Tardiphaga alba</name>
    <dbReference type="NCBI Taxonomy" id="340268"/>
    <lineage>
        <taxon>Bacteria</taxon>
        <taxon>Pseudomonadati</taxon>
        <taxon>Pseudomonadota</taxon>
        <taxon>Alphaproteobacteria</taxon>
        <taxon>Hyphomicrobiales</taxon>
        <taxon>Nitrobacteraceae</taxon>
        <taxon>Tardiphaga</taxon>
    </lineage>
</organism>
<dbReference type="InterPro" id="IPR036691">
    <property type="entry name" value="Endo/exonu/phosph_ase_sf"/>
</dbReference>
<name>A0ABX8A8X8_9BRAD</name>
<evidence type="ECO:0000259" key="6">
    <source>
        <dbReference type="Pfam" id="PF03372"/>
    </source>
</evidence>
<accession>A0ABX8A8X8</accession>
<evidence type="ECO:0000256" key="4">
    <source>
        <dbReference type="ARBA" id="ARBA00022801"/>
    </source>
</evidence>
<protein>
    <submittedName>
        <fullName evidence="7">Exodeoxyribonuclease III</fullName>
        <ecNumber evidence="7">3.1.11.2</ecNumber>
    </submittedName>
</protein>
<dbReference type="NCBIfam" id="TIGR00633">
    <property type="entry name" value="xth"/>
    <property type="match status" value="1"/>
</dbReference>
<reference evidence="7 8" key="1">
    <citation type="submission" date="2019-02" db="EMBL/GenBank/DDBJ databases">
        <title>Emended description of the genus Rhodopseudomonas and description of Rhodopseudomonas albus sp. nov., a non-phototrophic, heavy-metal-tolerant bacterium isolated from garden soil.</title>
        <authorList>
            <person name="Bao Z."/>
            <person name="Cao W.W."/>
            <person name="Sato Y."/>
            <person name="Nishizawa T."/>
            <person name="Zhao J."/>
            <person name="Guo Y."/>
            <person name="Ohta H."/>
        </authorList>
    </citation>
    <scope>NUCLEOTIDE SEQUENCE [LARGE SCALE GENOMIC DNA]</scope>
    <source>
        <strain evidence="7 8">SK50-23</strain>
    </source>
</reference>
<keyword evidence="3" id="KW-0479">Metal-binding</keyword>
<comment type="similarity">
    <text evidence="2">Belongs to the DNA repair enzymes AP/ExoA family.</text>
</comment>
<dbReference type="Pfam" id="PF03372">
    <property type="entry name" value="Exo_endo_phos"/>
    <property type="match status" value="1"/>
</dbReference>
<sequence>MKIATFNINNVNKRLPNLITWLKSSKPDIVCLQELKADQADFPEVALRKAGYSAAWVGQRTWNGVAILSRRSEIIVTRRTLPGDAKDAQSRYLEAVIDGIIVVCLYAPNGNPRPGPKFDYKLAWLRRLSRHAVTLRKTGAPIVLAGDFNVVPTLNDIYPTKSWDKDALVQPEARKLFAALLKKGWTDALRRMHPDTTPYTFWTYWRGRFERDAGLRIDHLLLDPQMAGRLQDAGVDRPIRGKADASDHAPAWIIVS</sequence>
<dbReference type="InterPro" id="IPR020847">
    <property type="entry name" value="AP_endonuclease_F1_BS"/>
</dbReference>
<evidence type="ECO:0000313" key="7">
    <source>
        <dbReference type="EMBL" id="QUS39461.1"/>
    </source>
</evidence>
<dbReference type="GO" id="GO:0008311">
    <property type="term" value="F:double-stranded DNA 3'-5' DNA exonuclease activity"/>
    <property type="evidence" value="ECO:0007669"/>
    <property type="project" value="UniProtKB-EC"/>
</dbReference>
<comment type="cofactor">
    <cofactor evidence="1">
        <name>Mg(2+)</name>
        <dbReference type="ChEBI" id="CHEBI:18420"/>
    </cofactor>
</comment>
<dbReference type="PROSITE" id="PS00726">
    <property type="entry name" value="AP_NUCLEASE_F1_1"/>
    <property type="match status" value="1"/>
</dbReference>
<dbReference type="EMBL" id="CP036498">
    <property type="protein sequence ID" value="QUS39461.1"/>
    <property type="molecule type" value="Genomic_DNA"/>
</dbReference>
<dbReference type="InterPro" id="IPR005135">
    <property type="entry name" value="Endo/exonuclease/phosphatase"/>
</dbReference>